<dbReference type="FunFam" id="3.10.520.10:FF:000001">
    <property type="entry name" value="FAD:protein FMN transferase"/>
    <property type="match status" value="1"/>
</dbReference>
<dbReference type="PIRSF" id="PIRSF006268">
    <property type="entry name" value="ApbE"/>
    <property type="match status" value="1"/>
</dbReference>
<evidence type="ECO:0000256" key="3">
    <source>
        <dbReference type="ARBA" id="ARBA00016337"/>
    </source>
</evidence>
<sequence>MPILYGLAFLCVLCLSACHESQHLRLQGEAQGTTWQVDITQANQALDKQQLQQGLEGILQGIDQQMSTWRSDSELSQFNQTQSTDWFPVSPDLYQVLAIAQQVSTDTEGTFDVTVAPLMRLWGFAQSDSLAHKPSEAAIQAALQQVGYQKLQLQAQPRAIRKQIPTLQVDVAGIAQGYTVDRLADYLEQQGIQHYLVELGGELRAKGFNSQQKIWRIAIEKPTERLQQAQQGIALQDAALTTSGNYRDFFEAQGKHYSHTIEPQTGHAVSHSLASVSVVAKNAVTADAYDTALMAMGDKAQYFAEQRQLAAYFIWRTDQGFQTYATPAMQRYLLP</sequence>
<comment type="cofactor">
    <cofactor evidence="19">
        <name>Mg(2+)</name>
        <dbReference type="ChEBI" id="CHEBI:18420"/>
    </cofactor>
    <cofactor evidence="19">
        <name>Mn(2+)</name>
        <dbReference type="ChEBI" id="CHEBI:29035"/>
    </cofactor>
    <text evidence="19">Magnesium. Can also use manganese.</text>
</comment>
<dbReference type="SUPFAM" id="SSF143631">
    <property type="entry name" value="ApbE-like"/>
    <property type="match status" value="1"/>
</dbReference>
<evidence type="ECO:0000256" key="5">
    <source>
        <dbReference type="ARBA" id="ARBA00022519"/>
    </source>
</evidence>
<keyword evidence="11 18" id="KW-0460">Magnesium</keyword>
<evidence type="ECO:0000256" key="15">
    <source>
        <dbReference type="ARBA" id="ARBA00031306"/>
    </source>
</evidence>
<evidence type="ECO:0000256" key="14">
    <source>
        <dbReference type="ARBA" id="ARBA00023288"/>
    </source>
</evidence>
<dbReference type="GO" id="GO:0005886">
    <property type="term" value="C:plasma membrane"/>
    <property type="evidence" value="ECO:0007669"/>
    <property type="project" value="UniProtKB-SubCell"/>
</dbReference>
<evidence type="ECO:0000256" key="11">
    <source>
        <dbReference type="ARBA" id="ARBA00022842"/>
    </source>
</evidence>
<evidence type="ECO:0000256" key="12">
    <source>
        <dbReference type="ARBA" id="ARBA00023136"/>
    </source>
</evidence>
<comment type="catalytic activity">
    <reaction evidence="16 18">
        <text>L-threonyl-[protein] + FAD = FMN-L-threonyl-[protein] + AMP + H(+)</text>
        <dbReference type="Rhea" id="RHEA:36847"/>
        <dbReference type="Rhea" id="RHEA-COMP:11060"/>
        <dbReference type="Rhea" id="RHEA-COMP:11061"/>
        <dbReference type="ChEBI" id="CHEBI:15378"/>
        <dbReference type="ChEBI" id="CHEBI:30013"/>
        <dbReference type="ChEBI" id="CHEBI:57692"/>
        <dbReference type="ChEBI" id="CHEBI:74257"/>
        <dbReference type="ChEBI" id="CHEBI:456215"/>
        <dbReference type="EC" id="2.7.1.180"/>
    </reaction>
</comment>
<comment type="subcellular location">
    <subcellularLocation>
        <location evidence="17">Cell inner membrane</location>
        <topology evidence="17">Lipid-anchor</topology>
        <orientation evidence="17">Periplasmic side</orientation>
    </subcellularLocation>
</comment>
<dbReference type="Pfam" id="PF02424">
    <property type="entry name" value="ApbE"/>
    <property type="match status" value="1"/>
</dbReference>
<evidence type="ECO:0000256" key="4">
    <source>
        <dbReference type="ARBA" id="ARBA00022475"/>
    </source>
</evidence>
<feature type="binding site" evidence="19">
    <location>
        <position position="287"/>
    </location>
    <ligand>
        <name>Mg(2+)</name>
        <dbReference type="ChEBI" id="CHEBI:18420"/>
    </ligand>
</feature>
<evidence type="ECO:0000256" key="19">
    <source>
        <dbReference type="PIRSR" id="PIRSR006268-2"/>
    </source>
</evidence>
<dbReference type="InterPro" id="IPR003374">
    <property type="entry name" value="ApbE-like_sf"/>
</dbReference>
<dbReference type="PANTHER" id="PTHR30040:SF2">
    <property type="entry name" value="FAD:PROTEIN FMN TRANSFERASE"/>
    <property type="match status" value="1"/>
</dbReference>
<name>A0AA95H820_9GAMM</name>
<feature type="binding site" evidence="19">
    <location>
        <position position="173"/>
    </location>
    <ligand>
        <name>Mg(2+)</name>
        <dbReference type="ChEBI" id="CHEBI:18420"/>
    </ligand>
</feature>
<keyword evidence="9" id="KW-0732">Signal</keyword>
<evidence type="ECO:0000256" key="8">
    <source>
        <dbReference type="ARBA" id="ARBA00022723"/>
    </source>
</evidence>
<reference evidence="20" key="2">
    <citation type="submission" date="2023-04" db="EMBL/GenBank/DDBJ databases">
        <authorList>
            <person name="Beletskiy A.V."/>
            <person name="Mardanov A.V."/>
            <person name="Ravin N.V."/>
        </authorList>
    </citation>
    <scope>NUCLEOTIDE SEQUENCE</scope>
    <source>
        <strain evidence="20">GKL-01</strain>
    </source>
</reference>
<evidence type="ECO:0000256" key="16">
    <source>
        <dbReference type="ARBA" id="ARBA00048540"/>
    </source>
</evidence>
<accession>A0AA95H820</accession>
<feature type="binding site" evidence="19">
    <location>
        <position position="291"/>
    </location>
    <ligand>
        <name>Mg(2+)</name>
        <dbReference type="ChEBI" id="CHEBI:18420"/>
    </ligand>
</feature>
<dbReference type="Gene3D" id="3.10.520.10">
    <property type="entry name" value="ApbE-like domains"/>
    <property type="match status" value="1"/>
</dbReference>
<dbReference type="AlphaFoldDB" id="A0AA95H820"/>
<evidence type="ECO:0000256" key="1">
    <source>
        <dbReference type="ARBA" id="ARBA00008282"/>
    </source>
</evidence>
<evidence type="ECO:0000256" key="6">
    <source>
        <dbReference type="ARBA" id="ARBA00022630"/>
    </source>
</evidence>
<dbReference type="PANTHER" id="PTHR30040">
    <property type="entry name" value="THIAMINE BIOSYNTHESIS LIPOPROTEIN APBE"/>
    <property type="match status" value="1"/>
</dbReference>
<dbReference type="Proteomes" id="UP001300672">
    <property type="component" value="Chromosome"/>
</dbReference>
<evidence type="ECO:0000256" key="2">
    <source>
        <dbReference type="ARBA" id="ARBA00011955"/>
    </source>
</evidence>
<reference evidence="20" key="1">
    <citation type="journal article" date="2023" name="Int. J. Mol. Sci.">
        <title>Metagenomics Revealed a New Genus 'Candidatus Thiocaldithrix dubininis' gen. nov., sp. nov. and a New Species 'Candidatus Thiothrix putei' sp. nov. in the Family Thiotrichaceae, Some Members of Which Have Traits of Both Na+- and H+-Motive Energetics.</title>
        <authorList>
            <person name="Ravin N.V."/>
            <person name="Muntyan M.S."/>
            <person name="Smolyakov D.D."/>
            <person name="Rudenko T.S."/>
            <person name="Beletsky A.V."/>
            <person name="Mardanov A.V."/>
            <person name="Grabovich M.Y."/>
        </authorList>
    </citation>
    <scope>NUCLEOTIDE SEQUENCE</scope>
    <source>
        <strain evidence="20">GKL-01</strain>
    </source>
</reference>
<evidence type="ECO:0000256" key="9">
    <source>
        <dbReference type="ARBA" id="ARBA00022729"/>
    </source>
</evidence>
<organism evidence="20">
    <name type="scientific">Candidatus Thiocaldithrix dubininis</name>
    <dbReference type="NCBI Taxonomy" id="3080823"/>
    <lineage>
        <taxon>Bacteria</taxon>
        <taxon>Pseudomonadati</taxon>
        <taxon>Pseudomonadota</taxon>
        <taxon>Gammaproteobacteria</taxon>
        <taxon>Thiotrichales</taxon>
        <taxon>Thiotrichaceae</taxon>
        <taxon>Candidatus Thiocaldithrix</taxon>
    </lineage>
</organism>
<dbReference type="GO" id="GO:0016740">
    <property type="term" value="F:transferase activity"/>
    <property type="evidence" value="ECO:0007669"/>
    <property type="project" value="UniProtKB-UniRule"/>
</dbReference>
<evidence type="ECO:0000256" key="10">
    <source>
        <dbReference type="ARBA" id="ARBA00022827"/>
    </source>
</evidence>
<evidence type="ECO:0000256" key="17">
    <source>
        <dbReference type="ARBA" id="ARBA00060485"/>
    </source>
</evidence>
<dbReference type="InterPro" id="IPR024932">
    <property type="entry name" value="ApbE"/>
</dbReference>
<evidence type="ECO:0000256" key="13">
    <source>
        <dbReference type="ARBA" id="ARBA00023139"/>
    </source>
</evidence>
<keyword evidence="8 18" id="KW-0479">Metal-binding</keyword>
<evidence type="ECO:0000256" key="7">
    <source>
        <dbReference type="ARBA" id="ARBA00022679"/>
    </source>
</evidence>
<dbReference type="KEGG" id="tdu:QJT80_14205"/>
<dbReference type="EMBL" id="CP124755">
    <property type="protein sequence ID" value="WGZ90624.1"/>
    <property type="molecule type" value="Genomic_DNA"/>
</dbReference>
<protein>
    <recommendedName>
        <fullName evidence="3 18">FAD:protein FMN transferase</fullName>
        <ecNumber evidence="2 18">2.7.1.180</ecNumber>
    </recommendedName>
    <alternativeName>
        <fullName evidence="15 18">Flavin transferase</fullName>
    </alternativeName>
</protein>
<evidence type="ECO:0000256" key="18">
    <source>
        <dbReference type="PIRNR" id="PIRNR006268"/>
    </source>
</evidence>
<keyword evidence="10 18" id="KW-0274">FAD</keyword>
<proteinExistence type="inferred from homology"/>
<keyword evidence="6 18" id="KW-0285">Flavoprotein</keyword>
<keyword evidence="12" id="KW-0472">Membrane</keyword>
<evidence type="ECO:0000313" key="20">
    <source>
        <dbReference type="EMBL" id="WGZ90624.1"/>
    </source>
</evidence>
<comment type="similarity">
    <text evidence="1 18">Belongs to the ApbE family.</text>
</comment>
<keyword evidence="5" id="KW-0997">Cell inner membrane</keyword>
<gene>
    <name evidence="20" type="ORF">QJT80_14205</name>
</gene>
<keyword evidence="14" id="KW-0449">Lipoprotein</keyword>
<keyword evidence="4" id="KW-1003">Cell membrane</keyword>
<dbReference type="GO" id="GO:0046872">
    <property type="term" value="F:metal ion binding"/>
    <property type="evidence" value="ECO:0007669"/>
    <property type="project" value="UniProtKB-UniRule"/>
</dbReference>
<keyword evidence="7 18" id="KW-0808">Transferase</keyword>
<keyword evidence="13" id="KW-0564">Palmitate</keyword>
<dbReference type="EC" id="2.7.1.180" evidence="2 18"/>